<feature type="compositionally biased region" description="Basic and acidic residues" evidence="2">
    <location>
        <begin position="425"/>
        <end position="436"/>
    </location>
</feature>
<name>A0AA35LN07_9SAUR</name>
<dbReference type="PANTHER" id="PTHR21687:SF5">
    <property type="entry name" value="PLASMALEMMA VESICLE-ASSOCIATED PROTEIN"/>
    <property type="match status" value="1"/>
</dbReference>
<dbReference type="AlphaFoldDB" id="A0AA35LN07"/>
<feature type="transmembrane region" description="Helical" evidence="3">
    <location>
        <begin position="30"/>
        <end position="52"/>
    </location>
</feature>
<evidence type="ECO:0000256" key="2">
    <source>
        <dbReference type="SAM" id="MobiDB-lite"/>
    </source>
</evidence>
<keyword evidence="3" id="KW-1133">Transmembrane helix</keyword>
<keyword evidence="5" id="KW-1185">Reference proteome</keyword>
<proteinExistence type="predicted"/>
<evidence type="ECO:0000313" key="5">
    <source>
        <dbReference type="Proteomes" id="UP001178461"/>
    </source>
</evidence>
<evidence type="ECO:0000256" key="1">
    <source>
        <dbReference type="SAM" id="Coils"/>
    </source>
</evidence>
<reference evidence="4" key="1">
    <citation type="submission" date="2022-12" db="EMBL/GenBank/DDBJ databases">
        <authorList>
            <person name="Alioto T."/>
            <person name="Alioto T."/>
            <person name="Gomez Garrido J."/>
        </authorList>
    </citation>
    <scope>NUCLEOTIDE SEQUENCE</scope>
</reference>
<dbReference type="EMBL" id="OX395144">
    <property type="protein sequence ID" value="CAI5799158.1"/>
    <property type="molecule type" value="Genomic_DNA"/>
</dbReference>
<organism evidence="4 5">
    <name type="scientific">Podarcis lilfordi</name>
    <name type="common">Lilford's wall lizard</name>
    <dbReference type="NCBI Taxonomy" id="74358"/>
    <lineage>
        <taxon>Eukaryota</taxon>
        <taxon>Metazoa</taxon>
        <taxon>Chordata</taxon>
        <taxon>Craniata</taxon>
        <taxon>Vertebrata</taxon>
        <taxon>Euteleostomi</taxon>
        <taxon>Lepidosauria</taxon>
        <taxon>Squamata</taxon>
        <taxon>Bifurcata</taxon>
        <taxon>Unidentata</taxon>
        <taxon>Episquamata</taxon>
        <taxon>Laterata</taxon>
        <taxon>Lacertibaenia</taxon>
        <taxon>Lacertidae</taxon>
        <taxon>Podarcis</taxon>
    </lineage>
</organism>
<feature type="region of interest" description="Disordered" evidence="2">
    <location>
        <begin position="396"/>
        <end position="457"/>
    </location>
</feature>
<accession>A0AA35LN07</accession>
<evidence type="ECO:0000313" key="4">
    <source>
        <dbReference type="EMBL" id="CAI5799158.1"/>
    </source>
</evidence>
<feature type="region of interest" description="Disordered" evidence="2">
    <location>
        <begin position="363"/>
        <end position="383"/>
    </location>
</feature>
<evidence type="ECO:0008006" key="6">
    <source>
        <dbReference type="Google" id="ProtNLM"/>
    </source>
</evidence>
<dbReference type="Pfam" id="PF06637">
    <property type="entry name" value="PV-1"/>
    <property type="match status" value="1"/>
</dbReference>
<keyword evidence="3" id="KW-0812">Transmembrane</keyword>
<gene>
    <name evidence="4" type="ORF">PODLI_1B015641</name>
</gene>
<sequence>MEKNPYTMAKLGLELKENPNKRDCSFYMKYFFLFLSLIQFLIILGLVLFMVYGNSEESAKQHQKVLQDQLLQCNKKGQEHGREIGDFKKRLNASQVEANLNKIKASSCNKTLVACNNEKLKCHEQRRQDAIAQQMSRECAYNLYLLNMTTQVRIDSLQEKLAALQLRSQLEQGALSGAQKNLQDQLDRTEKEKQACEIDRLGDQSQTQTYHNLASQVLSKLNPVPENLRSSFEQVMAKFTSCYQVGSARQDFRLLTDTLRDQFEVLARQVDQKVSSAAEENGRLQREKATCTHSLQEKERQAGAQKLQCEREKQILRDAQDAETKKMYVERQQLVGEKETLQLQLQQSKTACLNLRGTSSFPSNPFMRPASPVSSGGTNTMGGTWNTGRVVNTAGSVSSPQIFPGRSGAVVQPNPASPGIQINADRLRTLENKKPPLENGNLQNQPPAVLAGQPPSG</sequence>
<keyword evidence="3" id="KW-0472">Membrane</keyword>
<dbReference type="GO" id="GO:0043114">
    <property type="term" value="P:regulation of vascular permeability"/>
    <property type="evidence" value="ECO:0007669"/>
    <property type="project" value="TreeGrafter"/>
</dbReference>
<dbReference type="PANTHER" id="PTHR21687">
    <property type="entry name" value="PLASMALEMMA VESICLE-ASSOCIATED PROTEIN"/>
    <property type="match status" value="1"/>
</dbReference>
<feature type="coiled-coil region" evidence="1">
    <location>
        <begin position="147"/>
        <end position="199"/>
    </location>
</feature>
<dbReference type="GO" id="GO:0002693">
    <property type="term" value="P:positive regulation of cellular extravasation"/>
    <property type="evidence" value="ECO:0007669"/>
    <property type="project" value="TreeGrafter"/>
</dbReference>
<dbReference type="Proteomes" id="UP001178461">
    <property type="component" value="Chromosome 18"/>
</dbReference>
<protein>
    <recommendedName>
        <fullName evidence="6">Plasmalemma vesicle associated protein</fullName>
    </recommendedName>
</protein>
<dbReference type="InterPro" id="IPR009538">
    <property type="entry name" value="PV-1"/>
</dbReference>
<keyword evidence="1" id="KW-0175">Coiled coil</keyword>
<evidence type="ECO:0000256" key="3">
    <source>
        <dbReference type="SAM" id="Phobius"/>
    </source>
</evidence>